<dbReference type="PANTHER" id="PTHR30572:SF18">
    <property type="entry name" value="ABC-TYPE MACROLIDE FAMILY EXPORT SYSTEM PERMEASE COMPONENT 2"/>
    <property type="match status" value="1"/>
</dbReference>
<evidence type="ECO:0000313" key="10">
    <source>
        <dbReference type="Proteomes" id="UP000256779"/>
    </source>
</evidence>
<reference evidence="9 10" key="1">
    <citation type="submission" date="2018-07" db="EMBL/GenBank/DDBJ databases">
        <title>Genomic Encyclopedia of Type Strains, Phase IV (KMG-IV): sequencing the most valuable type-strain genomes for metagenomic binning, comparative biology and taxonomic classification.</title>
        <authorList>
            <person name="Goeker M."/>
        </authorList>
    </citation>
    <scope>NUCLEOTIDE SEQUENCE [LARGE SCALE GENOMIC DNA]</scope>
    <source>
        <strain evidence="9 10">DSM 4134</strain>
    </source>
</reference>
<dbReference type="InterPro" id="IPR003838">
    <property type="entry name" value="ABC3_permease_C"/>
</dbReference>
<evidence type="ECO:0000256" key="4">
    <source>
        <dbReference type="ARBA" id="ARBA00022989"/>
    </source>
</evidence>
<keyword evidence="4 6" id="KW-1133">Transmembrane helix</keyword>
<sequence>MNQPTPPPLARKLLYWRSGNANMEDILGDLDELYAHQVQSSGRGKANRWYWRQVLSICFSYALRKRKTQTHYSSYYSENSLAMLKNYAIIAFRNFSNQKLFTLINIFGLALGMCVCLLAVSISVAIYTSDDHHEHKDRIYQLNTTLTTDSHTKTFGSTFRAAGPYLKEQFPIIEEVVRIESGFRPAILKNGTEIPFRGYFADETFFKVFSFNLIAGDPKTALREPYSLVLTEASAEKLFSDEEALGKIVETTTGRFQVTAIMENPKNTHFFFETLTSYATYEALGHTPATDWLTYRDNYVYTLLQPETSPQQLSDALQLIANEATTFHPDTEIELSAIPLTGVVPRWNISNALGIGWDQPSMLFFLFIGLLVLLPAIFNYTNLSIARALKRAKEIGIRKVVGAEKGQIKAQFMVETVLLTLLALVLSLALLGFIKAEFLKMVIGAQVLDISLNFEQVTAFLLFALTVGILAGLFPAQYFARLNPVQTIKGSMKSGKNQVNGIKKGLFIFQFFISLVFIIGVAVIARQYSYVLNENHGFTSENVLVVPFNGINKQLAINEFSSHPDIASVTTTSSLPGIMIGEETQATANELDTLTVRQVFVGESYFDQMNMQTVWGTSQLAAANQTVEEVVVNEQYLRSIAVFNTPGDSLNLTLADGTRCQVVGILKDFYMEPLNENIRPILFRRSLENSHYALLSVSSSNITQTLDELDERWSGIDQNVRFSPTFLDDEIEKAYYFLSVQIKIFSFLSLLAVTISCLGLLGMVSFTTENRTKEIALRKIMGATDRSLYVLLTREFARLIAISAALAVPFAYFFYDKLFLYMLLPNGKGVGLLEVLISIGFLFGVGFASIYWQTSRVTRANPATSLRYE</sequence>
<dbReference type="InterPro" id="IPR050250">
    <property type="entry name" value="Macrolide_Exporter_MacB"/>
</dbReference>
<protein>
    <submittedName>
        <fullName evidence="9">FtsX-like permease family protein</fullName>
    </submittedName>
</protein>
<organism evidence="9 10">
    <name type="scientific">Marinoscillum furvescens DSM 4134</name>
    <dbReference type="NCBI Taxonomy" id="1122208"/>
    <lineage>
        <taxon>Bacteria</taxon>
        <taxon>Pseudomonadati</taxon>
        <taxon>Bacteroidota</taxon>
        <taxon>Cytophagia</taxon>
        <taxon>Cytophagales</taxon>
        <taxon>Reichenbachiellaceae</taxon>
        <taxon>Marinoscillum</taxon>
    </lineage>
</organism>
<feature type="transmembrane region" description="Helical" evidence="6">
    <location>
        <begin position="501"/>
        <end position="525"/>
    </location>
</feature>
<dbReference type="InterPro" id="IPR025857">
    <property type="entry name" value="MacB_PCD"/>
</dbReference>
<gene>
    <name evidence="9" type="ORF">C7460_10670</name>
</gene>
<feature type="transmembrane region" description="Helical" evidence="6">
    <location>
        <begin position="100"/>
        <end position="127"/>
    </location>
</feature>
<dbReference type="GO" id="GO:0005886">
    <property type="term" value="C:plasma membrane"/>
    <property type="evidence" value="ECO:0007669"/>
    <property type="project" value="UniProtKB-SubCell"/>
</dbReference>
<dbReference type="EMBL" id="QREG01000006">
    <property type="protein sequence ID" value="REE00133.1"/>
    <property type="molecule type" value="Genomic_DNA"/>
</dbReference>
<evidence type="ECO:0000256" key="2">
    <source>
        <dbReference type="ARBA" id="ARBA00022475"/>
    </source>
</evidence>
<feature type="transmembrane region" description="Helical" evidence="6">
    <location>
        <begin position="412"/>
        <end position="434"/>
    </location>
</feature>
<dbReference type="AlphaFoldDB" id="A0A3D9L721"/>
<evidence type="ECO:0000256" key="3">
    <source>
        <dbReference type="ARBA" id="ARBA00022692"/>
    </source>
</evidence>
<feature type="transmembrane region" description="Helical" evidence="6">
    <location>
        <begin position="796"/>
        <end position="815"/>
    </location>
</feature>
<feature type="domain" description="MacB-like periplasmic core" evidence="8">
    <location>
        <begin position="102"/>
        <end position="318"/>
    </location>
</feature>
<evidence type="ECO:0000259" key="7">
    <source>
        <dbReference type="Pfam" id="PF02687"/>
    </source>
</evidence>
<dbReference type="Proteomes" id="UP000256779">
    <property type="component" value="Unassembled WGS sequence"/>
</dbReference>
<dbReference type="InterPro" id="IPR047699">
    <property type="entry name" value="Permease_put_prefix"/>
</dbReference>
<feature type="domain" description="ABC3 transporter permease C-terminal" evidence="7">
    <location>
        <begin position="367"/>
        <end position="484"/>
    </location>
</feature>
<dbReference type="RefSeq" id="WP_115867658.1">
    <property type="nucleotide sequence ID" value="NZ_QREG01000006.1"/>
</dbReference>
<feature type="transmembrane region" description="Helical" evidence="6">
    <location>
        <begin position="362"/>
        <end position="381"/>
    </location>
</feature>
<feature type="transmembrane region" description="Helical" evidence="6">
    <location>
        <begin position="457"/>
        <end position="480"/>
    </location>
</feature>
<feature type="transmembrane region" description="Helical" evidence="6">
    <location>
        <begin position="835"/>
        <end position="852"/>
    </location>
</feature>
<keyword evidence="10" id="KW-1185">Reference proteome</keyword>
<comment type="caution">
    <text evidence="9">The sequence shown here is derived from an EMBL/GenBank/DDBJ whole genome shotgun (WGS) entry which is preliminary data.</text>
</comment>
<dbReference type="PANTHER" id="PTHR30572">
    <property type="entry name" value="MEMBRANE COMPONENT OF TRANSPORTER-RELATED"/>
    <property type="match status" value="1"/>
</dbReference>
<evidence type="ECO:0000256" key="5">
    <source>
        <dbReference type="ARBA" id="ARBA00023136"/>
    </source>
</evidence>
<comment type="subcellular location">
    <subcellularLocation>
        <location evidence="1">Cell membrane</location>
        <topology evidence="1">Multi-pass membrane protein</topology>
    </subcellularLocation>
</comment>
<dbReference type="Pfam" id="PF02687">
    <property type="entry name" value="FtsX"/>
    <property type="match status" value="2"/>
</dbReference>
<dbReference type="OrthoDB" id="5933722at2"/>
<accession>A0A3D9L721</accession>
<name>A0A3D9L721_MARFU</name>
<evidence type="ECO:0000256" key="6">
    <source>
        <dbReference type="SAM" id="Phobius"/>
    </source>
</evidence>
<feature type="domain" description="ABC3 transporter permease C-terminal" evidence="7">
    <location>
        <begin position="747"/>
        <end position="862"/>
    </location>
</feature>
<evidence type="ECO:0000313" key="9">
    <source>
        <dbReference type="EMBL" id="REE00133.1"/>
    </source>
</evidence>
<dbReference type="GO" id="GO:0022857">
    <property type="term" value="F:transmembrane transporter activity"/>
    <property type="evidence" value="ECO:0007669"/>
    <property type="project" value="TreeGrafter"/>
</dbReference>
<feature type="transmembrane region" description="Helical" evidence="6">
    <location>
        <begin position="744"/>
        <end position="766"/>
    </location>
</feature>
<dbReference type="NCBIfam" id="NF038404">
    <property type="entry name" value="perm_prefix_2"/>
    <property type="match status" value="1"/>
</dbReference>
<keyword evidence="5 6" id="KW-0472">Membrane</keyword>
<keyword evidence="2" id="KW-1003">Cell membrane</keyword>
<evidence type="ECO:0000259" key="8">
    <source>
        <dbReference type="Pfam" id="PF12704"/>
    </source>
</evidence>
<dbReference type="Pfam" id="PF12704">
    <property type="entry name" value="MacB_PCD"/>
    <property type="match status" value="1"/>
</dbReference>
<evidence type="ECO:0000256" key="1">
    <source>
        <dbReference type="ARBA" id="ARBA00004651"/>
    </source>
</evidence>
<keyword evidence="3 6" id="KW-0812">Transmembrane</keyword>
<proteinExistence type="predicted"/>